<protein>
    <submittedName>
        <fullName evidence="1">Uncharacterized protein</fullName>
    </submittedName>
</protein>
<proteinExistence type="predicted"/>
<reference evidence="1 2" key="1">
    <citation type="submission" date="2010-05" db="EMBL/GenBank/DDBJ databases">
        <title>Complete sequence of Thermoanaerobacter mathranii subsp. mathranii mathranii str. A3.</title>
        <authorList>
            <consortium name="US DOE Joint Genome Institute"/>
            <person name="Lucas S."/>
            <person name="Copeland A."/>
            <person name="Lapidus A."/>
            <person name="Cheng J.-F."/>
            <person name="Bruce D."/>
            <person name="Goodwin L."/>
            <person name="Pitluck S."/>
            <person name="Held B."/>
            <person name="Detter J.C."/>
            <person name="Han C."/>
            <person name="Tapia R."/>
            <person name="Land M."/>
            <person name="Hauser L."/>
            <person name="Kyrpides N."/>
            <person name="Mikhailova N."/>
            <person name="Zhou J."/>
            <person name="Hemme C."/>
            <person name="Woyke T."/>
        </authorList>
    </citation>
    <scope>NUCLEOTIDE SEQUENCE [LARGE SCALE GENOMIC DNA]</scope>
    <source>
        <strain evidence="1 2">A3</strain>
    </source>
</reference>
<keyword evidence="2" id="KW-1185">Reference proteome</keyword>
<evidence type="ECO:0000313" key="1">
    <source>
        <dbReference type="EMBL" id="ADH61393.1"/>
    </source>
</evidence>
<name>A0ABN3Z3A4_THEM3</name>
<dbReference type="Proteomes" id="UP000002064">
    <property type="component" value="Chromosome"/>
</dbReference>
<dbReference type="EMBL" id="CP002032">
    <property type="protein sequence ID" value="ADH61393.1"/>
    <property type="molecule type" value="Genomic_DNA"/>
</dbReference>
<evidence type="ECO:0000313" key="2">
    <source>
        <dbReference type="Proteomes" id="UP000002064"/>
    </source>
</evidence>
<gene>
    <name evidence="1" type="ordered locus">Tmath_1688</name>
</gene>
<sequence>MFNQEGRNIGLNGKGTSFCILIKYIKPKIVLYLFV</sequence>
<organism evidence="1 2">
    <name type="scientific">Thermoanaerobacter mathranii subsp. mathranii (strain DSM 11426 / CCUG 53645 / CIP 108742 / A3)</name>
    <dbReference type="NCBI Taxonomy" id="583358"/>
    <lineage>
        <taxon>Bacteria</taxon>
        <taxon>Bacillati</taxon>
        <taxon>Bacillota</taxon>
        <taxon>Clostridia</taxon>
        <taxon>Thermoanaerobacterales</taxon>
        <taxon>Thermoanaerobacteraceae</taxon>
        <taxon>Thermoanaerobacter</taxon>
    </lineage>
</organism>
<accession>A0ABN3Z3A4</accession>